<comment type="caution">
    <text evidence="2">The sequence shown here is derived from an EMBL/GenBank/DDBJ whole genome shotgun (WGS) entry which is preliminary data.</text>
</comment>
<feature type="domain" description="Methyltransferase type 11" evidence="1">
    <location>
        <begin position="60"/>
        <end position="127"/>
    </location>
</feature>
<evidence type="ECO:0000313" key="2">
    <source>
        <dbReference type="EMBL" id="KTD62714.1"/>
    </source>
</evidence>
<reference evidence="2 3" key="1">
    <citation type="submission" date="2015-11" db="EMBL/GenBank/DDBJ databases">
        <title>Genomic analysis of 38 Legionella species identifies large and diverse effector repertoires.</title>
        <authorList>
            <person name="Burstein D."/>
            <person name="Amaro F."/>
            <person name="Zusman T."/>
            <person name="Lifshitz Z."/>
            <person name="Cohen O."/>
            <person name="Gilbert J.A."/>
            <person name="Pupko T."/>
            <person name="Shuman H.A."/>
            <person name="Segal G."/>
        </authorList>
    </citation>
    <scope>NUCLEOTIDE SEQUENCE [LARGE SCALE GENOMIC DNA]</scope>
    <source>
        <strain evidence="2 3">ATCC 49655</strain>
    </source>
</reference>
<organism evidence="2 3">
    <name type="scientific">Legionella shakespearei DSM 23087</name>
    <dbReference type="NCBI Taxonomy" id="1122169"/>
    <lineage>
        <taxon>Bacteria</taxon>
        <taxon>Pseudomonadati</taxon>
        <taxon>Pseudomonadota</taxon>
        <taxon>Gammaproteobacteria</taxon>
        <taxon>Legionellales</taxon>
        <taxon>Legionellaceae</taxon>
        <taxon>Legionella</taxon>
    </lineage>
</organism>
<dbReference type="eggNOG" id="COG2226">
    <property type="taxonomic scope" value="Bacteria"/>
</dbReference>
<dbReference type="AlphaFoldDB" id="A0A0W0Z0Q9"/>
<gene>
    <name evidence="2" type="ORF">Lsha_0888</name>
</gene>
<dbReference type="SUPFAM" id="SSF53335">
    <property type="entry name" value="S-adenosyl-L-methionine-dependent methyltransferases"/>
    <property type="match status" value="1"/>
</dbReference>
<dbReference type="Proteomes" id="UP000054600">
    <property type="component" value="Unassembled WGS sequence"/>
</dbReference>
<dbReference type="InterPro" id="IPR013216">
    <property type="entry name" value="Methyltransf_11"/>
</dbReference>
<proteinExistence type="predicted"/>
<dbReference type="InterPro" id="IPR029063">
    <property type="entry name" value="SAM-dependent_MTases_sf"/>
</dbReference>
<dbReference type="EMBL" id="LNYW01000030">
    <property type="protein sequence ID" value="KTD62714.1"/>
    <property type="molecule type" value="Genomic_DNA"/>
</dbReference>
<name>A0A0W0Z0Q9_9GAMM</name>
<evidence type="ECO:0000313" key="3">
    <source>
        <dbReference type="Proteomes" id="UP000054600"/>
    </source>
</evidence>
<dbReference type="Gene3D" id="3.40.50.150">
    <property type="entry name" value="Vaccinia Virus protein VP39"/>
    <property type="match status" value="1"/>
</dbReference>
<dbReference type="GO" id="GO:0008757">
    <property type="term" value="F:S-adenosylmethionine-dependent methyltransferase activity"/>
    <property type="evidence" value="ECO:0007669"/>
    <property type="project" value="InterPro"/>
</dbReference>
<sequence length="248" mass="28276">MLIEQQIKHYQALNEWFLSPLGLSVANQFVDQLEPLKAHLKGETFLQLGNCGDNPWLNSLDFSHKWIASPAPSAGKIQLECSLNQIPLNRNSLDCVLLPLTLEPFGASLSLIDEVDRVLQPMGFVIILSLNPWSLWGGAMKCGLLNCYSDHKVKMRSPFNINRIFLQRGYRQCSLNNFCYIPPVNSHSLIKKLHFFDEIGKMIWPFPSGFYCYIAQKYEYISPTLIAEPVPESYSKDYKSPLQPATNY</sequence>
<keyword evidence="3" id="KW-1185">Reference proteome</keyword>
<protein>
    <submittedName>
        <fullName evidence="2">Methyl-transferase</fullName>
    </submittedName>
</protein>
<dbReference type="OrthoDB" id="6191410at2"/>
<keyword evidence="2" id="KW-0808">Transferase</keyword>
<dbReference type="Pfam" id="PF08241">
    <property type="entry name" value="Methyltransf_11"/>
    <property type="match status" value="1"/>
</dbReference>
<evidence type="ECO:0000259" key="1">
    <source>
        <dbReference type="Pfam" id="PF08241"/>
    </source>
</evidence>
<dbReference type="RefSeq" id="WP_018577809.1">
    <property type="nucleotide sequence ID" value="NZ_KB892412.1"/>
</dbReference>
<dbReference type="PATRIC" id="fig|1122169.6.peg.1030"/>
<accession>A0A0W0Z0Q9</accession>
<dbReference type="STRING" id="1122169.Lsha_0888"/>